<protein>
    <submittedName>
        <fullName evidence="1">Uncharacterized protein</fullName>
    </submittedName>
</protein>
<accession>A0A560JXE3</accession>
<reference evidence="1 2" key="1">
    <citation type="submission" date="2019-06" db="EMBL/GenBank/DDBJ databases">
        <title>Genomic Encyclopedia of Type Strains, Phase IV (KMG-V): Genome sequencing to study the core and pangenomes of soil and plant-associated prokaryotes.</title>
        <authorList>
            <person name="Whitman W."/>
        </authorList>
    </citation>
    <scope>NUCLEOTIDE SEQUENCE [LARGE SCALE GENOMIC DNA]</scope>
    <source>
        <strain evidence="1 2">BR 10556</strain>
    </source>
</reference>
<dbReference type="Proteomes" id="UP000315914">
    <property type="component" value="Unassembled WGS sequence"/>
</dbReference>
<organism evidence="1 2">
    <name type="scientific">Bradyrhizobium sacchari</name>
    <dbReference type="NCBI Taxonomy" id="1399419"/>
    <lineage>
        <taxon>Bacteria</taxon>
        <taxon>Pseudomonadati</taxon>
        <taxon>Pseudomonadota</taxon>
        <taxon>Alphaproteobacteria</taxon>
        <taxon>Hyphomicrobiales</taxon>
        <taxon>Nitrobacteraceae</taxon>
        <taxon>Bradyrhizobium</taxon>
    </lineage>
</organism>
<evidence type="ECO:0000313" key="2">
    <source>
        <dbReference type="Proteomes" id="UP000315914"/>
    </source>
</evidence>
<dbReference type="AlphaFoldDB" id="A0A560JXE3"/>
<keyword evidence="2" id="KW-1185">Reference proteome</keyword>
<dbReference type="InterPro" id="IPR046606">
    <property type="entry name" value="DUF6665"/>
</dbReference>
<dbReference type="Pfam" id="PF20370">
    <property type="entry name" value="DUF6665"/>
    <property type="match status" value="1"/>
</dbReference>
<sequence>MRRPVPPHYICGMSRDLRPPVDILHYEIVQEQASALGRMGRTLEHALTRLREFDSAHAATGTPASMQPARRKLVLEAGHALWMFVVQREATGLRDSRHIMRTYNVPAEVQLCMGLAPAPSKPGAK</sequence>
<name>A0A560JXE3_9BRAD</name>
<gene>
    <name evidence="1" type="ORF">FBZ95_105496</name>
</gene>
<comment type="caution">
    <text evidence="1">The sequence shown here is derived from an EMBL/GenBank/DDBJ whole genome shotgun (WGS) entry which is preliminary data.</text>
</comment>
<evidence type="ECO:0000313" key="1">
    <source>
        <dbReference type="EMBL" id="TWB74244.1"/>
    </source>
</evidence>
<proteinExistence type="predicted"/>
<dbReference type="STRING" id="1399419.A5906_11735"/>
<dbReference type="EMBL" id="VITW01000005">
    <property type="protein sequence ID" value="TWB74244.1"/>
    <property type="molecule type" value="Genomic_DNA"/>
</dbReference>